<dbReference type="InterPro" id="IPR001466">
    <property type="entry name" value="Beta-lactam-related"/>
</dbReference>
<dbReference type="Proteomes" id="UP000183155">
    <property type="component" value="Unassembled WGS sequence"/>
</dbReference>
<accession>A0A0J6GDS4</accession>
<dbReference type="STRING" id="47884.SAMN04490203_1812"/>
<name>A0A0J6GDS4_PSETA</name>
<proteinExistence type="predicted"/>
<dbReference type="EMBL" id="JYLA01000009">
    <property type="protein sequence ID" value="KMM82901.1"/>
    <property type="molecule type" value="Genomic_DNA"/>
</dbReference>
<dbReference type="InterPro" id="IPR012338">
    <property type="entry name" value="Beta-lactam/transpept-like"/>
</dbReference>
<sequence length="298" mass="32051">MLVSLVSNSKPLPPEQPDVVVPWWSFTKTVLAAASLTLVRDGLIGLDDSVSEGPFTLRQLLRHQAGLADYSELAHYHTAVFQDETPWPADDMLQRLDAARLRYEPGTHWHYSNVGYLFVARLIQRITGLTLEQALAQRVFAPLGVTQVRLARTREDLKGVRLGSAPAYDPGWVYHGLLVGPLAQATQLLDQLLGGALLPVSLLREMQTPVHLGGPIPGRPWNTPGYALGLMIGDVDSGLTLRGHTGAGPGSVLAVYRCVEGGNTATCAVFAESDDQGSAEAHALEHLSAALGSRQSIT</sequence>
<dbReference type="Pfam" id="PF00144">
    <property type="entry name" value="Beta-lactamase"/>
    <property type="match status" value="1"/>
</dbReference>
<dbReference type="PANTHER" id="PTHR46825:SF7">
    <property type="entry name" value="D-ALANYL-D-ALANINE CARBOXYPEPTIDASE"/>
    <property type="match status" value="1"/>
</dbReference>
<comment type="caution">
    <text evidence="2">The sequence shown here is derived from an EMBL/GenBank/DDBJ whole genome shotgun (WGS) entry which is preliminary data.</text>
</comment>
<organism evidence="2 4">
    <name type="scientific">Pseudomonas taetrolens</name>
    <dbReference type="NCBI Taxonomy" id="47884"/>
    <lineage>
        <taxon>Bacteria</taxon>
        <taxon>Pseudomonadati</taxon>
        <taxon>Pseudomonadota</taxon>
        <taxon>Gammaproteobacteria</taxon>
        <taxon>Pseudomonadales</taxon>
        <taxon>Pseudomonadaceae</taxon>
        <taxon>Pseudomonas</taxon>
    </lineage>
</organism>
<dbReference type="SUPFAM" id="SSF56601">
    <property type="entry name" value="beta-lactamase/transpeptidase-like"/>
    <property type="match status" value="1"/>
</dbReference>
<evidence type="ECO:0000313" key="3">
    <source>
        <dbReference type="EMBL" id="SEC10731.1"/>
    </source>
</evidence>
<dbReference type="InterPro" id="IPR050491">
    <property type="entry name" value="AmpC-like"/>
</dbReference>
<dbReference type="Proteomes" id="UP000036395">
    <property type="component" value="Unassembled WGS sequence"/>
</dbReference>
<protein>
    <submittedName>
        <fullName evidence="2 3">Beta-lactamase</fullName>
    </submittedName>
</protein>
<keyword evidence="5" id="KW-1185">Reference proteome</keyword>
<dbReference type="PATRIC" id="fig|47884.3.peg.4465"/>
<evidence type="ECO:0000313" key="2">
    <source>
        <dbReference type="EMBL" id="KMM82901.1"/>
    </source>
</evidence>
<evidence type="ECO:0000313" key="5">
    <source>
        <dbReference type="Proteomes" id="UP000183155"/>
    </source>
</evidence>
<reference evidence="3 5" key="2">
    <citation type="submission" date="2016-10" db="EMBL/GenBank/DDBJ databases">
        <authorList>
            <person name="Varghese N."/>
            <person name="Submissions S."/>
        </authorList>
    </citation>
    <scope>NUCLEOTIDE SEQUENCE [LARGE SCALE GENOMIC DNA]</scope>
    <source>
        <strain evidence="3 5">BS3652</strain>
    </source>
</reference>
<dbReference type="AlphaFoldDB" id="A0A0J6GDS4"/>
<dbReference type="EMBL" id="FNRS01000001">
    <property type="protein sequence ID" value="SEC10731.1"/>
    <property type="molecule type" value="Genomic_DNA"/>
</dbReference>
<dbReference type="OrthoDB" id="119951at2"/>
<reference evidence="2 4" key="1">
    <citation type="submission" date="2015-02" db="EMBL/GenBank/DDBJ databases">
        <title>Pseudomonas helleri sp. nov. and Pseudomonas weihenstephanensis sp. nov., isolated from raw cows milk.</title>
        <authorList>
            <person name="von Neubeck M."/>
            <person name="Huptas C."/>
            <person name="Wenning M."/>
            <person name="Scherer S."/>
        </authorList>
    </citation>
    <scope>NUCLEOTIDE SEQUENCE [LARGE SCALE GENOMIC DNA]</scope>
    <source>
        <strain evidence="2 4">DSM 21104</strain>
    </source>
</reference>
<feature type="domain" description="Beta-lactamase-related" evidence="1">
    <location>
        <begin position="14"/>
        <end position="258"/>
    </location>
</feature>
<dbReference type="RefSeq" id="WP_048383301.1">
    <property type="nucleotide sequence ID" value="NZ_FNRS01000001.1"/>
</dbReference>
<gene>
    <name evidence="3" type="ORF">SAMN04490203_1812</name>
    <name evidence="2" type="ORF">TU78_19830</name>
</gene>
<evidence type="ECO:0000259" key="1">
    <source>
        <dbReference type="Pfam" id="PF00144"/>
    </source>
</evidence>
<dbReference type="Gene3D" id="3.40.710.10">
    <property type="entry name" value="DD-peptidase/beta-lactamase superfamily"/>
    <property type="match status" value="1"/>
</dbReference>
<evidence type="ECO:0000313" key="4">
    <source>
        <dbReference type="Proteomes" id="UP000036395"/>
    </source>
</evidence>
<dbReference type="PANTHER" id="PTHR46825">
    <property type="entry name" value="D-ALANYL-D-ALANINE-CARBOXYPEPTIDASE/ENDOPEPTIDASE AMPH"/>
    <property type="match status" value="1"/>
</dbReference>